<dbReference type="EMBL" id="SNRX01000003">
    <property type="protein sequence ID" value="KAA6303053.1"/>
    <property type="molecule type" value="Genomic_DNA"/>
</dbReference>
<protein>
    <submittedName>
        <fullName evidence="8">Xylosidase/arabinosidase</fullName>
    </submittedName>
</protein>
<dbReference type="InterPro" id="IPR052176">
    <property type="entry name" value="Glycosyl_Hydrlase_43_Enz"/>
</dbReference>
<comment type="similarity">
    <text evidence="1 7">Belongs to the glycosyl hydrolase 43 family.</text>
</comment>
<dbReference type="GO" id="GO:0004553">
    <property type="term" value="F:hydrolase activity, hydrolyzing O-glycosyl compounds"/>
    <property type="evidence" value="ECO:0007669"/>
    <property type="project" value="InterPro"/>
</dbReference>
<name>A0A5M8P3L4_9BACT</name>
<gene>
    <name evidence="8" type="ORF">EZS26_000656</name>
</gene>
<dbReference type="Pfam" id="PF04616">
    <property type="entry name" value="Glyco_hydro_43"/>
    <property type="match status" value="1"/>
</dbReference>
<organism evidence="8 9">
    <name type="scientific">Candidatus Ordinivivax streblomastigis</name>
    <dbReference type="NCBI Taxonomy" id="2540710"/>
    <lineage>
        <taxon>Bacteria</taxon>
        <taxon>Pseudomonadati</taxon>
        <taxon>Bacteroidota</taxon>
        <taxon>Bacteroidia</taxon>
        <taxon>Bacteroidales</taxon>
        <taxon>Candidatus Ordinivivax</taxon>
    </lineage>
</organism>
<dbReference type="CDD" id="cd08990">
    <property type="entry name" value="GH43_AXH_like"/>
    <property type="match status" value="1"/>
</dbReference>
<dbReference type="Gene3D" id="2.115.10.20">
    <property type="entry name" value="Glycosyl hydrolase domain, family 43"/>
    <property type="match status" value="1"/>
</dbReference>
<keyword evidence="2" id="KW-0624">Polysaccharide degradation</keyword>
<keyword evidence="2" id="KW-0858">Xylan degradation</keyword>
<dbReference type="PANTHER" id="PTHR43772">
    <property type="entry name" value="ENDO-1,4-BETA-XYLANASE"/>
    <property type="match status" value="1"/>
</dbReference>
<dbReference type="Proteomes" id="UP000324575">
    <property type="component" value="Unassembled WGS sequence"/>
</dbReference>
<evidence type="ECO:0000256" key="3">
    <source>
        <dbReference type="ARBA" id="ARBA00022801"/>
    </source>
</evidence>
<dbReference type="PANTHER" id="PTHR43772:SF2">
    <property type="entry name" value="PUTATIVE (AFU_ORTHOLOGUE AFUA_2G04480)-RELATED"/>
    <property type="match status" value="1"/>
</dbReference>
<keyword evidence="4" id="KW-0119">Carbohydrate metabolism</keyword>
<dbReference type="SUPFAM" id="SSF75005">
    <property type="entry name" value="Arabinanase/levansucrase/invertase"/>
    <property type="match status" value="1"/>
</dbReference>
<comment type="caution">
    <text evidence="8">The sequence shown here is derived from an EMBL/GenBank/DDBJ whole genome shotgun (WGS) entry which is preliminary data.</text>
</comment>
<dbReference type="AlphaFoldDB" id="A0A5M8P3L4"/>
<evidence type="ECO:0000256" key="7">
    <source>
        <dbReference type="RuleBase" id="RU361187"/>
    </source>
</evidence>
<proteinExistence type="inferred from homology"/>
<evidence type="ECO:0000256" key="4">
    <source>
        <dbReference type="ARBA" id="ARBA00023277"/>
    </source>
</evidence>
<keyword evidence="5 7" id="KW-0326">Glycosidase</keyword>
<accession>A0A5M8P3L4</accession>
<evidence type="ECO:0000313" key="9">
    <source>
        <dbReference type="Proteomes" id="UP000324575"/>
    </source>
</evidence>
<sequence>MKQTCLANSNALENHHINFHINTISLITSLLLVFNIFPCKPQNDESDGTTGNPFVKHLYTADPSAHVWEDGRLYVYASHDIAPPQGCDLMDQYHVFSTDDMVHWVDHGEILRSTEVPWGRPEGGFMWAPDCAYKNGTYYFYFPHPSESKWDNSWKIGVATSKYPAKDFEVVGYVEGMESQIDPCVFVDDDGQAYIYQGGGGTSLGGKLKDNMIELDGTLQKMEGLEDFHEASWVHKYNGKYYLSYSDNHDDNWNDGIKGDNRMRYAMSDSPLGPWISKGIYMEPTDSYTNHGSIVEYKGQWYAFYHDSSLSKKNGEFNDWLRSVCVDQLFYNPDGTIRMVVRNYTNRQSDIR</sequence>
<keyword evidence="3 7" id="KW-0378">Hydrolase</keyword>
<dbReference type="GO" id="GO:0045493">
    <property type="term" value="P:xylan catabolic process"/>
    <property type="evidence" value="ECO:0007669"/>
    <property type="project" value="UniProtKB-KW"/>
</dbReference>
<evidence type="ECO:0000313" key="8">
    <source>
        <dbReference type="EMBL" id="KAA6303053.1"/>
    </source>
</evidence>
<reference evidence="8 9" key="1">
    <citation type="submission" date="2019-03" db="EMBL/GenBank/DDBJ databases">
        <title>Single cell metagenomics reveals metabolic interactions within the superorganism composed of flagellate Streblomastix strix and complex community of Bacteroidetes bacteria on its surface.</title>
        <authorList>
            <person name="Treitli S.C."/>
            <person name="Kolisko M."/>
            <person name="Husnik F."/>
            <person name="Keeling P."/>
            <person name="Hampl V."/>
        </authorList>
    </citation>
    <scope>NUCLEOTIDE SEQUENCE [LARGE SCALE GENOMIC DNA]</scope>
    <source>
        <strain evidence="8">St1</strain>
    </source>
</reference>
<dbReference type="InterPro" id="IPR023296">
    <property type="entry name" value="Glyco_hydro_beta-prop_sf"/>
</dbReference>
<dbReference type="InterPro" id="IPR006710">
    <property type="entry name" value="Glyco_hydro_43"/>
</dbReference>
<evidence type="ECO:0000256" key="2">
    <source>
        <dbReference type="ARBA" id="ARBA00022651"/>
    </source>
</evidence>
<evidence type="ECO:0000256" key="1">
    <source>
        <dbReference type="ARBA" id="ARBA00009865"/>
    </source>
</evidence>
<evidence type="ECO:0000256" key="5">
    <source>
        <dbReference type="ARBA" id="ARBA00023295"/>
    </source>
</evidence>
<evidence type="ECO:0000256" key="6">
    <source>
        <dbReference type="PIRSR" id="PIRSR606710-2"/>
    </source>
</evidence>
<feature type="site" description="Important for catalytic activity, responsible for pKa modulation of the active site Glu and correct orientation of both the proton donor and substrate" evidence="6">
    <location>
        <position position="182"/>
    </location>
</feature>